<dbReference type="AlphaFoldDB" id="A0A4Y2VBE8"/>
<proteinExistence type="predicted"/>
<name>A0A4Y2VBE8_ARAVE</name>
<accession>A0A4Y2VBE8</accession>
<dbReference type="Proteomes" id="UP000499080">
    <property type="component" value="Unassembled WGS sequence"/>
</dbReference>
<comment type="caution">
    <text evidence="1">The sequence shown here is derived from an EMBL/GenBank/DDBJ whole genome shotgun (WGS) entry which is preliminary data.</text>
</comment>
<gene>
    <name evidence="1" type="ORF">AVEN_146272_1</name>
</gene>
<reference evidence="1 2" key="1">
    <citation type="journal article" date="2019" name="Sci. Rep.">
        <title>Orb-weaving spider Araneus ventricosus genome elucidates the spidroin gene catalogue.</title>
        <authorList>
            <person name="Kono N."/>
            <person name="Nakamura H."/>
            <person name="Ohtoshi R."/>
            <person name="Moran D.A.P."/>
            <person name="Shinohara A."/>
            <person name="Yoshida Y."/>
            <person name="Fujiwara M."/>
            <person name="Mori M."/>
            <person name="Tomita M."/>
            <person name="Arakawa K."/>
        </authorList>
    </citation>
    <scope>NUCLEOTIDE SEQUENCE [LARGE SCALE GENOMIC DNA]</scope>
</reference>
<organism evidence="1 2">
    <name type="scientific">Araneus ventricosus</name>
    <name type="common">Orbweaver spider</name>
    <name type="synonym">Epeira ventricosa</name>
    <dbReference type="NCBI Taxonomy" id="182803"/>
    <lineage>
        <taxon>Eukaryota</taxon>
        <taxon>Metazoa</taxon>
        <taxon>Ecdysozoa</taxon>
        <taxon>Arthropoda</taxon>
        <taxon>Chelicerata</taxon>
        <taxon>Arachnida</taxon>
        <taxon>Araneae</taxon>
        <taxon>Araneomorphae</taxon>
        <taxon>Entelegynae</taxon>
        <taxon>Araneoidea</taxon>
        <taxon>Araneidae</taxon>
        <taxon>Araneus</taxon>
    </lineage>
</organism>
<dbReference type="EMBL" id="BGPR01044874">
    <property type="protein sequence ID" value="GBO21714.1"/>
    <property type="molecule type" value="Genomic_DNA"/>
</dbReference>
<keyword evidence="2" id="KW-1185">Reference proteome</keyword>
<sequence length="134" mass="15514">MESQRLHFNHSCQPEKSYNKTNHVKHERNLSVSKDSLHLVKNRKEVLPQFRFIPLPLNSSTSKHDSPKLSFSTLITMSPNSFVEEKKKAYKSNKTAFFEVFEQESFSYRAEIEREIAHFGTSVGKKPMAIRVVG</sequence>
<evidence type="ECO:0000313" key="2">
    <source>
        <dbReference type="Proteomes" id="UP000499080"/>
    </source>
</evidence>
<protein>
    <submittedName>
        <fullName evidence="1">Uncharacterized protein</fullName>
    </submittedName>
</protein>
<evidence type="ECO:0000313" key="1">
    <source>
        <dbReference type="EMBL" id="GBO21714.1"/>
    </source>
</evidence>